<reference evidence="3" key="1">
    <citation type="submission" date="2025-08" db="UniProtKB">
        <authorList>
            <consortium name="RefSeq"/>
        </authorList>
    </citation>
    <scope>IDENTIFICATION</scope>
    <source>
        <tissue evidence="3">Muscle</tissue>
    </source>
</reference>
<proteinExistence type="predicted"/>
<accession>A0ABM1SIU5</accession>
<protein>
    <submittedName>
        <fullName evidence="3">Uncharacterized protein LOC111086152</fullName>
    </submittedName>
</protein>
<organism evidence="2 3">
    <name type="scientific">Limulus polyphemus</name>
    <name type="common">Atlantic horseshoe crab</name>
    <dbReference type="NCBI Taxonomy" id="6850"/>
    <lineage>
        <taxon>Eukaryota</taxon>
        <taxon>Metazoa</taxon>
        <taxon>Ecdysozoa</taxon>
        <taxon>Arthropoda</taxon>
        <taxon>Chelicerata</taxon>
        <taxon>Merostomata</taxon>
        <taxon>Xiphosura</taxon>
        <taxon>Limulidae</taxon>
        <taxon>Limulus</taxon>
    </lineage>
</organism>
<evidence type="ECO:0000256" key="1">
    <source>
        <dbReference type="SAM" id="MobiDB-lite"/>
    </source>
</evidence>
<name>A0ABM1SIU5_LIMPO</name>
<gene>
    <name evidence="3" type="primary">LOC111086152</name>
</gene>
<feature type="compositionally biased region" description="Polar residues" evidence="1">
    <location>
        <begin position="692"/>
        <end position="715"/>
    </location>
</feature>
<feature type="region of interest" description="Disordered" evidence="1">
    <location>
        <begin position="399"/>
        <end position="422"/>
    </location>
</feature>
<evidence type="ECO:0000313" key="3">
    <source>
        <dbReference type="RefSeq" id="XP_022243550.1"/>
    </source>
</evidence>
<sequence length="977" mass="110556">MSSSEEDEVFFGEISEKEKVKIRRYAHRKTEVFYSGFRLNRKSMLEGNSLNHTEEVLEKNTDIKSQCSREDEEVTIYSNSDIPSFYKVGDSLQASSSDEKNQELEVFNEKSTGVSSVLTSSSDTRKINTHENYIDWSLTNWTKSKTDDSGMCTDLLQSETSSQLVELSLDLTTSNISGVSELGSSESAVTMTSSTNEILDELQCVEDSQVCDKSVLSASENRSFEFHKSEPNCGSKDEKKNHYINASINNANVLHFPENEKLSPEIRECSMCVSEEHKLPFIIPQTLSNEVCIDSHAERISEQRKQVEVKLDFKDLCNASKEKVKIDDKRSIENLVNRKMLLSKETEIIIHSCNVDSKISAADNTSDIKERNCHFTLSTCQPEIGWKMQNKTSFENKIEENASESESNNLVTETKVESKKHRDEEQWIDFETNDEKQVEFQTNVRKEIDFQAHDDQHIYLQADNRETVEFPENNGKQAGFTTEKRKINDTATDINIQENEIPNKDENNINAKSDKNEIKITLSPEKETEVVDNEKDCQTSFLFFPLDKGPWAALRKSDLRPSLLQHIAATLHRKEQNKKSFLDSSDGKCLPSDSQFLENTVQSLKENIPNNQQYSPISKECTQRRGKDKISELIIQEQNKYHIDLASNNEIQNIKESHCSPSGTETVKRTLFIDISSKNYLAPSGSSREESNQQSKCSSYQQIKNKPNKSTQVKMNSPKLLDSPVQRIFPAPTKTLQVKSCAAFSSPTGKYIFRKPLTSACKKNLQTKKQPSKRTPKKHINVISPVAQYIQENPPPPLIRTFRPKAKGHLASVNKLASPELVKQKIVEDKKKDAEPCVSLESNDSTPVLPAAKYQAKTVPRLDEQQWDLITEVHTLQNSKKLTQYFPSPYRAAITKHKGTSKTIQWADHLASEDSLCASPSQAPSDAGKPILMNQHAGDQSSFLLDISSENCRLMEKSILELVSLERTNTLGKTRPA</sequence>
<dbReference type="Proteomes" id="UP000694941">
    <property type="component" value="Unplaced"/>
</dbReference>
<dbReference type="GeneID" id="111086152"/>
<dbReference type="RefSeq" id="XP_022243550.1">
    <property type="nucleotide sequence ID" value="XM_022387842.1"/>
</dbReference>
<keyword evidence="2" id="KW-1185">Reference proteome</keyword>
<feature type="region of interest" description="Disordered" evidence="1">
    <location>
        <begin position="682"/>
        <end position="716"/>
    </location>
</feature>
<evidence type="ECO:0000313" key="2">
    <source>
        <dbReference type="Proteomes" id="UP000694941"/>
    </source>
</evidence>